<gene>
    <name evidence="7" type="primary">ybhF_5</name>
    <name evidence="7" type="ORF">Poly24_19700</name>
</gene>
<dbReference type="InterPro" id="IPR003439">
    <property type="entry name" value="ABC_transporter-like_ATP-bd"/>
</dbReference>
<dbReference type="Proteomes" id="UP000315082">
    <property type="component" value="Chromosome"/>
</dbReference>
<dbReference type="InterPro" id="IPR027417">
    <property type="entry name" value="P-loop_NTPase"/>
</dbReference>
<dbReference type="PANTHER" id="PTHR42711:SF5">
    <property type="entry name" value="ABC TRANSPORTER ATP-BINDING PROTEIN NATA"/>
    <property type="match status" value="1"/>
</dbReference>
<accession>A0A518JRS2</accession>
<protein>
    <submittedName>
        <fullName evidence="7">Putative ABC transporter ATP-binding protein YbhF</fullName>
    </submittedName>
</protein>
<organism evidence="7 8">
    <name type="scientific">Rosistilla carotiformis</name>
    <dbReference type="NCBI Taxonomy" id="2528017"/>
    <lineage>
        <taxon>Bacteria</taxon>
        <taxon>Pseudomonadati</taxon>
        <taxon>Planctomycetota</taxon>
        <taxon>Planctomycetia</taxon>
        <taxon>Pirellulales</taxon>
        <taxon>Pirellulaceae</taxon>
        <taxon>Rosistilla</taxon>
    </lineage>
</organism>
<dbReference type="Pfam" id="PF00005">
    <property type="entry name" value="ABC_tran"/>
    <property type="match status" value="1"/>
</dbReference>
<keyword evidence="3" id="KW-0536">Nodulation</keyword>
<feature type="domain" description="ABC transporter" evidence="6">
    <location>
        <begin position="84"/>
        <end position="318"/>
    </location>
</feature>
<evidence type="ECO:0000256" key="4">
    <source>
        <dbReference type="ARBA" id="ARBA00022741"/>
    </source>
</evidence>
<dbReference type="GO" id="GO:0005524">
    <property type="term" value="F:ATP binding"/>
    <property type="evidence" value="ECO:0007669"/>
    <property type="project" value="UniProtKB-KW"/>
</dbReference>
<keyword evidence="2" id="KW-0813">Transport</keyword>
<proteinExistence type="inferred from homology"/>
<evidence type="ECO:0000256" key="1">
    <source>
        <dbReference type="ARBA" id="ARBA00005417"/>
    </source>
</evidence>
<dbReference type="PROSITE" id="PS50893">
    <property type="entry name" value="ABC_TRANSPORTER_2"/>
    <property type="match status" value="1"/>
</dbReference>
<dbReference type="Gene3D" id="3.40.50.300">
    <property type="entry name" value="P-loop containing nucleotide triphosphate hydrolases"/>
    <property type="match status" value="1"/>
</dbReference>
<dbReference type="AlphaFoldDB" id="A0A518JRS2"/>
<keyword evidence="5 7" id="KW-0067">ATP-binding</keyword>
<evidence type="ECO:0000259" key="6">
    <source>
        <dbReference type="PROSITE" id="PS50893"/>
    </source>
</evidence>
<keyword evidence="4" id="KW-0547">Nucleotide-binding</keyword>
<evidence type="ECO:0000256" key="5">
    <source>
        <dbReference type="ARBA" id="ARBA00022840"/>
    </source>
</evidence>
<evidence type="ECO:0000256" key="3">
    <source>
        <dbReference type="ARBA" id="ARBA00022458"/>
    </source>
</evidence>
<comment type="similarity">
    <text evidence="1">Belongs to the ABC transporter superfamily.</text>
</comment>
<dbReference type="SUPFAM" id="SSF52540">
    <property type="entry name" value="P-loop containing nucleoside triphosphate hydrolases"/>
    <property type="match status" value="1"/>
</dbReference>
<evidence type="ECO:0000313" key="7">
    <source>
        <dbReference type="EMBL" id="QDV68261.1"/>
    </source>
</evidence>
<evidence type="ECO:0000256" key="2">
    <source>
        <dbReference type="ARBA" id="ARBA00022448"/>
    </source>
</evidence>
<dbReference type="SMART" id="SM00382">
    <property type="entry name" value="AAA"/>
    <property type="match status" value="1"/>
</dbReference>
<dbReference type="InterPro" id="IPR050763">
    <property type="entry name" value="ABC_transporter_ATP-binding"/>
</dbReference>
<dbReference type="KEGG" id="rcf:Poly24_19700"/>
<sequence>MAIADSQLCFPLANHGDVCQWLPSRVRLKPGQQVWFQPPLSPFVKNCSNWVGAISAAAFDSLKSRHPRLEASDLISKYDRRDLISANHLTKRFNNGNQQVTAVEDLSFDVQPGHVFGLLGPNGAGKTTTLRMVLGLIEPTSGDAQIHGFQVSRDADEVKRRIGFVSASVGVYPWLTPREVLHFVGELYGVRHQVASQRIEKLSELLGLREILDRRCAVLSTGQQQRMNLARALVHDPPVMLMDEPTRGLDIVGSQVVFDYIVHLRSVGKAVIVCTHRLDEAERFCDSFGLLNHGKLCQHGSLQDLQSRTGRTTLTQMFVDLLAADSTQPMEQTT</sequence>
<evidence type="ECO:0000313" key="8">
    <source>
        <dbReference type="Proteomes" id="UP000315082"/>
    </source>
</evidence>
<dbReference type="GO" id="GO:0016887">
    <property type="term" value="F:ATP hydrolysis activity"/>
    <property type="evidence" value="ECO:0007669"/>
    <property type="project" value="InterPro"/>
</dbReference>
<dbReference type="InterPro" id="IPR003593">
    <property type="entry name" value="AAA+_ATPase"/>
</dbReference>
<dbReference type="EMBL" id="CP036348">
    <property type="protein sequence ID" value="QDV68261.1"/>
    <property type="molecule type" value="Genomic_DNA"/>
</dbReference>
<dbReference type="PANTHER" id="PTHR42711">
    <property type="entry name" value="ABC TRANSPORTER ATP-BINDING PROTEIN"/>
    <property type="match status" value="1"/>
</dbReference>
<reference evidence="7 8" key="1">
    <citation type="submission" date="2019-02" db="EMBL/GenBank/DDBJ databases">
        <title>Deep-cultivation of Planctomycetes and their phenomic and genomic characterization uncovers novel biology.</title>
        <authorList>
            <person name="Wiegand S."/>
            <person name="Jogler M."/>
            <person name="Boedeker C."/>
            <person name="Pinto D."/>
            <person name="Vollmers J."/>
            <person name="Rivas-Marin E."/>
            <person name="Kohn T."/>
            <person name="Peeters S.H."/>
            <person name="Heuer A."/>
            <person name="Rast P."/>
            <person name="Oberbeckmann S."/>
            <person name="Bunk B."/>
            <person name="Jeske O."/>
            <person name="Meyerdierks A."/>
            <person name="Storesund J.E."/>
            <person name="Kallscheuer N."/>
            <person name="Luecker S."/>
            <person name="Lage O.M."/>
            <person name="Pohl T."/>
            <person name="Merkel B.J."/>
            <person name="Hornburger P."/>
            <person name="Mueller R.-W."/>
            <person name="Bruemmer F."/>
            <person name="Labrenz M."/>
            <person name="Spormann A.M."/>
            <person name="Op den Camp H."/>
            <person name="Overmann J."/>
            <person name="Amann R."/>
            <person name="Jetten M.S.M."/>
            <person name="Mascher T."/>
            <person name="Medema M.H."/>
            <person name="Devos D.P."/>
            <person name="Kaster A.-K."/>
            <person name="Ovreas L."/>
            <person name="Rohde M."/>
            <person name="Galperin M.Y."/>
            <person name="Jogler C."/>
        </authorList>
    </citation>
    <scope>NUCLEOTIDE SEQUENCE [LARGE SCALE GENOMIC DNA]</scope>
    <source>
        <strain evidence="7 8">Poly24</strain>
    </source>
</reference>
<name>A0A518JRS2_9BACT</name>
<keyword evidence="8" id="KW-1185">Reference proteome</keyword>